<keyword evidence="1" id="KW-0805">Transcription regulation</keyword>
<dbReference type="AlphaFoldDB" id="A8F615"/>
<dbReference type="STRING" id="416591.Tlet_1033"/>
<name>A8F615_PSELT</name>
<evidence type="ECO:0000256" key="3">
    <source>
        <dbReference type="ARBA" id="ARBA00023163"/>
    </source>
</evidence>
<dbReference type="InterPro" id="IPR000843">
    <property type="entry name" value="HTH_LacI"/>
</dbReference>
<accession>A8F615</accession>
<dbReference type="InterPro" id="IPR010982">
    <property type="entry name" value="Lambda_DNA-bd_dom_sf"/>
</dbReference>
<dbReference type="CDD" id="cd01392">
    <property type="entry name" value="HTH_LacI"/>
    <property type="match status" value="1"/>
</dbReference>
<dbReference type="PRINTS" id="PR00036">
    <property type="entry name" value="HTHLACI"/>
</dbReference>
<keyword evidence="6" id="KW-1185">Reference proteome</keyword>
<evidence type="ECO:0000256" key="2">
    <source>
        <dbReference type="ARBA" id="ARBA00023125"/>
    </source>
</evidence>
<dbReference type="SMART" id="SM00354">
    <property type="entry name" value="HTH_LACI"/>
    <property type="match status" value="1"/>
</dbReference>
<dbReference type="PANTHER" id="PTHR30146">
    <property type="entry name" value="LACI-RELATED TRANSCRIPTIONAL REPRESSOR"/>
    <property type="match status" value="1"/>
</dbReference>
<proteinExistence type="predicted"/>
<protein>
    <submittedName>
        <fullName evidence="5">Regulatory protein LacI</fullName>
    </submittedName>
</protein>
<dbReference type="PROSITE" id="PS50932">
    <property type="entry name" value="HTH_LACI_2"/>
    <property type="match status" value="1"/>
</dbReference>
<dbReference type="RefSeq" id="WP_012003080.1">
    <property type="nucleotide sequence ID" value="NC_009828.1"/>
</dbReference>
<evidence type="ECO:0000259" key="4">
    <source>
        <dbReference type="PROSITE" id="PS50932"/>
    </source>
</evidence>
<dbReference type="PROSITE" id="PS00356">
    <property type="entry name" value="HTH_LACI_1"/>
    <property type="match status" value="1"/>
</dbReference>
<dbReference type="OrthoDB" id="47944at2"/>
<dbReference type="Proteomes" id="UP000002016">
    <property type="component" value="Chromosome"/>
</dbReference>
<evidence type="ECO:0000313" key="5">
    <source>
        <dbReference type="EMBL" id="ABV33599.1"/>
    </source>
</evidence>
<gene>
    <name evidence="5" type="ordered locus">Tlet_1033</name>
</gene>
<dbReference type="HOGENOM" id="CLU_037628_6_1_0"/>
<dbReference type="SUPFAM" id="SSF53822">
    <property type="entry name" value="Periplasmic binding protein-like I"/>
    <property type="match status" value="1"/>
</dbReference>
<reference evidence="5 6" key="2">
    <citation type="journal article" date="2009" name="Proc. Natl. Acad. Sci. U.S.A.">
        <title>On the chimeric nature, thermophilic origin, and phylogenetic placement of the Thermotogales.</title>
        <authorList>
            <person name="Zhaxybayeva O."/>
            <person name="Swithers K.S."/>
            <person name="Lapierre P."/>
            <person name="Fournier G.P."/>
            <person name="Bickhart D.M."/>
            <person name="DeBoy R.T."/>
            <person name="Nelson K.E."/>
            <person name="Nesbo C.L."/>
            <person name="Doolittle W.F."/>
            <person name="Gogarten J.P."/>
            <person name="Noll K.M."/>
        </authorList>
    </citation>
    <scope>NUCLEOTIDE SEQUENCE [LARGE SCALE GENOMIC DNA]</scope>
    <source>
        <strain evidence="6">ATCC BAA-301 / DSM 14385 / NBRC 107922 / TMO</strain>
    </source>
</reference>
<evidence type="ECO:0000256" key="1">
    <source>
        <dbReference type="ARBA" id="ARBA00023015"/>
    </source>
</evidence>
<dbReference type="Pfam" id="PF00356">
    <property type="entry name" value="LacI"/>
    <property type="match status" value="1"/>
</dbReference>
<dbReference type="Gene3D" id="3.40.50.2300">
    <property type="match status" value="2"/>
</dbReference>
<evidence type="ECO:0000313" key="6">
    <source>
        <dbReference type="Proteomes" id="UP000002016"/>
    </source>
</evidence>
<organism evidence="5 6">
    <name type="scientific">Pseudothermotoga lettingae (strain ATCC BAA-301 / DSM 14385 / NBRC 107922 / TMO)</name>
    <name type="common">Thermotoga lettingae</name>
    <dbReference type="NCBI Taxonomy" id="416591"/>
    <lineage>
        <taxon>Bacteria</taxon>
        <taxon>Thermotogati</taxon>
        <taxon>Thermotogota</taxon>
        <taxon>Thermotogae</taxon>
        <taxon>Thermotogales</taxon>
        <taxon>Thermotogaceae</taxon>
        <taxon>Pseudothermotoga</taxon>
    </lineage>
</organism>
<dbReference type="Pfam" id="PF13377">
    <property type="entry name" value="Peripla_BP_3"/>
    <property type="match status" value="1"/>
</dbReference>
<dbReference type="CDD" id="cd06267">
    <property type="entry name" value="PBP1_LacI_sugar_binding-like"/>
    <property type="match status" value="1"/>
</dbReference>
<sequence length="320" mass="36836">MATIEEVAKMARVSTATVSRVLNNSGYVSEKTRLKVWQAMRKLGYKPQISARALASKRLFHVAVVISQRIANLLASEVGVFYDVVLSSINDNEEFFRFNTTVVMLERIPQKNFDGYLIIGSDASEEQIKPLEKMGKIVLVDHYIDGLGIDCILSDGYDGIFRVTERFINKGIKNIIHLHGPLKYYGFKDRYTGYIAAMQKHSLLPICYEYDDLNEEVEPVLRKILRDRKPEVILCSNDIIAIKVLRKLREWKYRIPEEISVVGFDDIPQAEAESLSTLRVQKYEMGFNAVKRLYELLMGHSHHPFRLCLYTMFVKRDSSI</sequence>
<dbReference type="KEGG" id="tle:Tlet_1033"/>
<reference evidence="5 6" key="1">
    <citation type="submission" date="2007-08" db="EMBL/GenBank/DDBJ databases">
        <title>Complete sequence of Thermotoga lettingae TMO.</title>
        <authorList>
            <consortium name="US DOE Joint Genome Institute"/>
            <person name="Copeland A."/>
            <person name="Lucas S."/>
            <person name="Lapidus A."/>
            <person name="Barry K."/>
            <person name="Glavina del Rio T."/>
            <person name="Dalin E."/>
            <person name="Tice H."/>
            <person name="Pitluck S."/>
            <person name="Foster B."/>
            <person name="Bruce D."/>
            <person name="Schmutz J."/>
            <person name="Larimer F."/>
            <person name="Land M."/>
            <person name="Hauser L."/>
            <person name="Kyrpides N."/>
            <person name="Mikhailova N."/>
            <person name="Nelson K."/>
            <person name="Gogarten J.P."/>
            <person name="Noll K."/>
            <person name="Richardson P."/>
        </authorList>
    </citation>
    <scope>NUCLEOTIDE SEQUENCE [LARGE SCALE GENOMIC DNA]</scope>
    <source>
        <strain evidence="6">ATCC BAA-301 / DSM 14385 / NBRC 107922 / TMO</strain>
    </source>
</reference>
<feature type="domain" description="HTH lacI-type" evidence="4">
    <location>
        <begin position="2"/>
        <end position="56"/>
    </location>
</feature>
<dbReference type="GO" id="GO:0003700">
    <property type="term" value="F:DNA-binding transcription factor activity"/>
    <property type="evidence" value="ECO:0007669"/>
    <property type="project" value="TreeGrafter"/>
</dbReference>
<dbReference type="PANTHER" id="PTHR30146:SF154">
    <property type="entry name" value="TRANSCRIPTION REGULATOR, MEMBER OF GALR FAMILY"/>
    <property type="match status" value="1"/>
</dbReference>
<dbReference type="InterPro" id="IPR028082">
    <property type="entry name" value="Peripla_BP_I"/>
</dbReference>
<dbReference type="eggNOG" id="COG1609">
    <property type="taxonomic scope" value="Bacteria"/>
</dbReference>
<keyword evidence="2" id="KW-0238">DNA-binding</keyword>
<dbReference type="GO" id="GO:0000976">
    <property type="term" value="F:transcription cis-regulatory region binding"/>
    <property type="evidence" value="ECO:0007669"/>
    <property type="project" value="TreeGrafter"/>
</dbReference>
<dbReference type="SUPFAM" id="SSF47413">
    <property type="entry name" value="lambda repressor-like DNA-binding domains"/>
    <property type="match status" value="1"/>
</dbReference>
<dbReference type="EMBL" id="CP000812">
    <property type="protein sequence ID" value="ABV33599.1"/>
    <property type="molecule type" value="Genomic_DNA"/>
</dbReference>
<keyword evidence="3" id="KW-0804">Transcription</keyword>
<dbReference type="InterPro" id="IPR046335">
    <property type="entry name" value="LacI/GalR-like_sensor"/>
</dbReference>
<dbReference type="Gene3D" id="1.10.260.40">
    <property type="entry name" value="lambda repressor-like DNA-binding domains"/>
    <property type="match status" value="1"/>
</dbReference>